<evidence type="ECO:0000256" key="2">
    <source>
        <dbReference type="PROSITE-ProRule" id="PRU00169"/>
    </source>
</evidence>
<dbReference type="CDD" id="cd00156">
    <property type="entry name" value="REC"/>
    <property type="match status" value="2"/>
</dbReference>
<keyword evidence="5" id="KW-1185">Reference proteome</keyword>
<comment type="caution">
    <text evidence="4">The sequence shown here is derived from an EMBL/GenBank/DDBJ whole genome shotgun (WGS) entry which is preliminary data.</text>
</comment>
<dbReference type="Gene3D" id="3.40.50.2300">
    <property type="match status" value="2"/>
</dbReference>
<sequence>MSESTSGYLNDFHQILVVDDDDLVLQSITDVLGDAGYLVHTAKNGTEALNKINDPKTHYDLVISDIAMPNLSGFDLLKKANSSPNRYYIPFILLSANNNKEFVKKGFKNGAVEFLDKPFNNAELLKSIDDVLINEQATNNRNVARIKKLNGLQDTIQKLNHLNSHKLRHSNSKVLHIIEMVKHDQLDIEKAFDLIGEMGIEIDQYSKKIQKIMDDRLEKLKQKLSLIKIDRKSILWFIDDDELTNILHSRIMELLLNIHIHTFLDPKEAVEQLEQSNRPPDVIFLDLNMPGISGFDFLDIMKEKNFNIPVVILSSSIQKSDIDRSLLYDNVVTYLNKPLNKKTLTLLTNE</sequence>
<feature type="modified residue" description="4-aspartylphosphate" evidence="2">
    <location>
        <position position="286"/>
    </location>
</feature>
<dbReference type="SUPFAM" id="SSF52172">
    <property type="entry name" value="CheY-like"/>
    <property type="match status" value="2"/>
</dbReference>
<name>A0ABW5JLC9_9BACT</name>
<dbReference type="Pfam" id="PF00072">
    <property type="entry name" value="Response_reg"/>
    <property type="match status" value="2"/>
</dbReference>
<keyword evidence="1 2" id="KW-0597">Phosphoprotein</keyword>
<feature type="domain" description="Response regulatory" evidence="3">
    <location>
        <begin position="14"/>
        <end position="132"/>
    </location>
</feature>
<evidence type="ECO:0000313" key="5">
    <source>
        <dbReference type="Proteomes" id="UP001597460"/>
    </source>
</evidence>
<reference evidence="5" key="1">
    <citation type="journal article" date="2019" name="Int. J. Syst. Evol. Microbiol.">
        <title>The Global Catalogue of Microorganisms (GCM) 10K type strain sequencing project: providing services to taxonomists for standard genome sequencing and annotation.</title>
        <authorList>
            <consortium name="The Broad Institute Genomics Platform"/>
            <consortium name="The Broad Institute Genome Sequencing Center for Infectious Disease"/>
            <person name="Wu L."/>
            <person name="Ma J."/>
        </authorList>
    </citation>
    <scope>NUCLEOTIDE SEQUENCE [LARGE SCALE GENOMIC DNA]</scope>
    <source>
        <strain evidence="5">KCTC 52042</strain>
    </source>
</reference>
<feature type="modified residue" description="4-aspartylphosphate" evidence="2">
    <location>
        <position position="65"/>
    </location>
</feature>
<evidence type="ECO:0000256" key="1">
    <source>
        <dbReference type="ARBA" id="ARBA00022553"/>
    </source>
</evidence>
<dbReference type="EMBL" id="JBHULI010000024">
    <property type="protein sequence ID" value="MFD2532925.1"/>
    <property type="molecule type" value="Genomic_DNA"/>
</dbReference>
<evidence type="ECO:0000259" key="3">
    <source>
        <dbReference type="PROSITE" id="PS50110"/>
    </source>
</evidence>
<dbReference type="SMART" id="SM00448">
    <property type="entry name" value="REC"/>
    <property type="match status" value="2"/>
</dbReference>
<evidence type="ECO:0000313" key="4">
    <source>
        <dbReference type="EMBL" id="MFD2532925.1"/>
    </source>
</evidence>
<dbReference type="InterPro" id="IPR001789">
    <property type="entry name" value="Sig_transdc_resp-reg_receiver"/>
</dbReference>
<accession>A0ABW5JLC9</accession>
<feature type="domain" description="Response regulatory" evidence="3">
    <location>
        <begin position="234"/>
        <end position="350"/>
    </location>
</feature>
<organism evidence="4 5">
    <name type="scientific">Gracilimonas halophila</name>
    <dbReference type="NCBI Taxonomy" id="1834464"/>
    <lineage>
        <taxon>Bacteria</taxon>
        <taxon>Pseudomonadati</taxon>
        <taxon>Balneolota</taxon>
        <taxon>Balneolia</taxon>
        <taxon>Balneolales</taxon>
        <taxon>Balneolaceae</taxon>
        <taxon>Gracilimonas</taxon>
    </lineage>
</organism>
<proteinExistence type="predicted"/>
<dbReference type="PANTHER" id="PTHR44591">
    <property type="entry name" value="STRESS RESPONSE REGULATOR PROTEIN 1"/>
    <property type="match status" value="1"/>
</dbReference>
<dbReference type="PROSITE" id="PS50110">
    <property type="entry name" value="RESPONSE_REGULATORY"/>
    <property type="match status" value="2"/>
</dbReference>
<gene>
    <name evidence="4" type="ORF">ACFSVN_10745</name>
</gene>
<dbReference type="InterPro" id="IPR011006">
    <property type="entry name" value="CheY-like_superfamily"/>
</dbReference>
<dbReference type="PANTHER" id="PTHR44591:SF3">
    <property type="entry name" value="RESPONSE REGULATORY DOMAIN-CONTAINING PROTEIN"/>
    <property type="match status" value="1"/>
</dbReference>
<dbReference type="Proteomes" id="UP001597460">
    <property type="component" value="Unassembled WGS sequence"/>
</dbReference>
<dbReference type="InterPro" id="IPR050595">
    <property type="entry name" value="Bact_response_regulator"/>
</dbReference>
<protein>
    <submittedName>
        <fullName evidence="4">Response regulator</fullName>
    </submittedName>
</protein>
<dbReference type="RefSeq" id="WP_390302248.1">
    <property type="nucleotide sequence ID" value="NZ_JBHULI010000024.1"/>
</dbReference>